<evidence type="ECO:0000313" key="2">
    <source>
        <dbReference type="Proteomes" id="UP000027361"/>
    </source>
</evidence>
<reference evidence="1 2" key="1">
    <citation type="submission" date="2014-05" db="EMBL/GenBank/DDBJ databases">
        <title>Draft genome sequence of a rare smut relative, Tilletiaria anomala UBC 951.</title>
        <authorList>
            <consortium name="DOE Joint Genome Institute"/>
            <person name="Toome M."/>
            <person name="Kuo A."/>
            <person name="Henrissat B."/>
            <person name="Lipzen A."/>
            <person name="Tritt A."/>
            <person name="Yoshinaga Y."/>
            <person name="Zane M."/>
            <person name="Barry K."/>
            <person name="Grigoriev I.V."/>
            <person name="Spatafora J.W."/>
            <person name="Aimea M.C."/>
        </authorList>
    </citation>
    <scope>NUCLEOTIDE SEQUENCE [LARGE SCALE GENOMIC DNA]</scope>
    <source>
        <strain evidence="1 2">UBC 951</strain>
    </source>
</reference>
<dbReference type="AlphaFoldDB" id="A0A066VDH6"/>
<organism evidence="1 2">
    <name type="scientific">Tilletiaria anomala (strain ATCC 24038 / CBS 436.72 / UBC 951)</name>
    <dbReference type="NCBI Taxonomy" id="1037660"/>
    <lineage>
        <taxon>Eukaryota</taxon>
        <taxon>Fungi</taxon>
        <taxon>Dikarya</taxon>
        <taxon>Basidiomycota</taxon>
        <taxon>Ustilaginomycotina</taxon>
        <taxon>Exobasidiomycetes</taxon>
        <taxon>Georgefischeriales</taxon>
        <taxon>Tilletiariaceae</taxon>
        <taxon>Tilletiaria</taxon>
    </lineage>
</organism>
<accession>A0A066VDH6</accession>
<comment type="caution">
    <text evidence="1">The sequence shown here is derived from an EMBL/GenBank/DDBJ whole genome shotgun (WGS) entry which is preliminary data.</text>
</comment>
<keyword evidence="2" id="KW-1185">Reference proteome</keyword>
<gene>
    <name evidence="1" type="ORF">K437DRAFT_10251</name>
</gene>
<dbReference type="Proteomes" id="UP000027361">
    <property type="component" value="Unassembled WGS sequence"/>
</dbReference>
<dbReference type="EMBL" id="JMSN01000103">
    <property type="protein sequence ID" value="KDN39521.1"/>
    <property type="molecule type" value="Genomic_DNA"/>
</dbReference>
<sequence length="216" mass="24524">MSRMQWKKCIGTTLMPIERAMAVRESTQATNEIAGKLMRTVVYQSCSKQLESQFSRKNVNASPMTEASLSRGMCDRGIAASRSKKVSLESVQATMRWVGQSAAHKVVSNWERKMGDLQEHIFRPVASPATFRPPHPRIHMRTHPRRLRLGSQDNEFRRVKRSFELTDFTKALDNVYQVANDSRRTKEDAARASDDTAFTVGDNPERDLVDCWGYGG</sequence>
<name>A0A066VDH6_TILAU</name>
<dbReference type="RefSeq" id="XP_013241055.1">
    <property type="nucleotide sequence ID" value="XM_013385601.1"/>
</dbReference>
<dbReference type="HOGENOM" id="CLU_1278411_0_0_1"/>
<proteinExistence type="predicted"/>
<evidence type="ECO:0000313" key="1">
    <source>
        <dbReference type="EMBL" id="KDN39521.1"/>
    </source>
</evidence>
<protein>
    <submittedName>
        <fullName evidence="1">Uncharacterized protein</fullName>
    </submittedName>
</protein>
<dbReference type="InParanoid" id="A0A066VDH6"/>
<dbReference type="GeneID" id="25261220"/>